<comment type="catalytic activity">
    <reaction evidence="6">
        <text>(2S,6S)-2,6-diaminopimelate = meso-2,6-diaminopimelate</text>
        <dbReference type="Rhea" id="RHEA:15393"/>
        <dbReference type="ChEBI" id="CHEBI:57609"/>
        <dbReference type="ChEBI" id="CHEBI:57791"/>
        <dbReference type="EC" id="5.1.1.7"/>
    </reaction>
</comment>
<dbReference type="InterPro" id="IPR001653">
    <property type="entry name" value="DAP_epimerase_DapF"/>
</dbReference>
<protein>
    <recommendedName>
        <fullName evidence="6 7">Diaminopimelate epimerase</fullName>
        <shortName evidence="6">DAP epimerase</shortName>
        <ecNumber evidence="6 7">5.1.1.7</ecNumber>
    </recommendedName>
    <alternativeName>
        <fullName evidence="6">PLP-independent amino acid racemase</fullName>
    </alternativeName>
</protein>
<dbReference type="STRING" id="314287.GB2207_10843"/>
<feature type="binding site" evidence="6">
    <location>
        <position position="157"/>
    </location>
    <ligand>
        <name>substrate</name>
    </ligand>
</feature>
<dbReference type="UniPathway" id="UPA00034">
    <property type="reaction ID" value="UER00025"/>
</dbReference>
<feature type="binding site" evidence="6">
    <location>
        <begin position="218"/>
        <end position="219"/>
    </location>
    <ligand>
        <name>substrate</name>
    </ligand>
</feature>
<feature type="site" description="Important for dimerization" evidence="6">
    <location>
        <position position="268"/>
    </location>
</feature>
<comment type="function">
    <text evidence="6">Catalyzes the stereoinversion of LL-2,6-diaminopimelate (L,L-DAP) to meso-diaminopimelate (meso-DAP), a precursor of L-lysine and an essential component of the bacterial peptidoglycan.</text>
</comment>
<keyword evidence="2 6" id="KW-0963">Cytoplasm</keyword>
<dbReference type="GO" id="GO:0005829">
    <property type="term" value="C:cytosol"/>
    <property type="evidence" value="ECO:0007669"/>
    <property type="project" value="TreeGrafter"/>
</dbReference>
<comment type="caution">
    <text evidence="8">The sequence shown here is derived from an EMBL/GenBank/DDBJ whole genome shotgun (WGS) entry which is preliminary data.</text>
</comment>
<comment type="subcellular location">
    <subcellularLocation>
        <location evidence="6">Cytoplasm</location>
    </subcellularLocation>
</comment>
<keyword evidence="3 6" id="KW-0028">Amino-acid biosynthesis</keyword>
<dbReference type="GO" id="GO:0009089">
    <property type="term" value="P:lysine biosynthetic process via diaminopimelate"/>
    <property type="evidence" value="ECO:0007669"/>
    <property type="project" value="UniProtKB-UniRule"/>
</dbReference>
<evidence type="ECO:0000256" key="4">
    <source>
        <dbReference type="ARBA" id="ARBA00023154"/>
    </source>
</evidence>
<evidence type="ECO:0000313" key="9">
    <source>
        <dbReference type="Proteomes" id="UP000005555"/>
    </source>
</evidence>
<dbReference type="EMBL" id="AAPI01000003">
    <property type="protein sequence ID" value="EAS47108.1"/>
    <property type="molecule type" value="Genomic_DNA"/>
</dbReference>
<dbReference type="Gene3D" id="3.10.310.10">
    <property type="entry name" value="Diaminopimelate Epimerase, Chain A, domain 1"/>
    <property type="match status" value="2"/>
</dbReference>
<keyword evidence="9" id="KW-1185">Reference proteome</keyword>
<dbReference type="AlphaFoldDB" id="Q1YSU8"/>
<comment type="similarity">
    <text evidence="1 6">Belongs to the diaminopimelate epimerase family.</text>
</comment>
<dbReference type="EC" id="5.1.1.7" evidence="6 7"/>
<keyword evidence="5 6" id="KW-0413">Isomerase</keyword>
<feature type="active site" description="Proton acceptor" evidence="6">
    <location>
        <position position="217"/>
    </location>
</feature>
<sequence length="274" mass="29547">MKFTKMHGLGNDFVVIDAVTQNVRITASMVRRLADRKTGIGCDQVLVIEPPSAVDIDFNYRIFNCDGAEVEQCGNGARCLARFVHDRQLTGKKSIQVQTSNRVMTLNLINKNLVAVDMGVPELDPPAIPFQATEAASLYDIDVNGQVQRIAAVSMGNPHAVLTVADINTATVAELGAALESHERFPNRVNVGFMQIVDRSEIKLRVFERGVGETDACGSGACAAAVAAIQQELVDSPVTVHLTRGPLKIDWKGSGSPLIMSGPAKTVFHGRIRI</sequence>
<feature type="active site" description="Proton donor" evidence="6">
    <location>
        <position position="73"/>
    </location>
</feature>
<dbReference type="PANTHER" id="PTHR31689">
    <property type="entry name" value="DIAMINOPIMELATE EPIMERASE, CHLOROPLASTIC"/>
    <property type="match status" value="1"/>
</dbReference>
<evidence type="ECO:0000256" key="5">
    <source>
        <dbReference type="ARBA" id="ARBA00023235"/>
    </source>
</evidence>
<dbReference type="SUPFAM" id="SSF54506">
    <property type="entry name" value="Diaminopimelate epimerase-like"/>
    <property type="match status" value="2"/>
</dbReference>
<evidence type="ECO:0000256" key="2">
    <source>
        <dbReference type="ARBA" id="ARBA00022490"/>
    </source>
</evidence>
<feature type="binding site" evidence="6">
    <location>
        <position position="190"/>
    </location>
    <ligand>
        <name>substrate</name>
    </ligand>
</feature>
<feature type="binding site" evidence="6">
    <location>
        <begin position="208"/>
        <end position="209"/>
    </location>
    <ligand>
        <name>substrate</name>
    </ligand>
</feature>
<dbReference type="eggNOG" id="COG0253">
    <property type="taxonomic scope" value="Bacteria"/>
</dbReference>
<feature type="binding site" evidence="6">
    <location>
        <position position="64"/>
    </location>
    <ligand>
        <name>substrate</name>
    </ligand>
</feature>
<evidence type="ECO:0000256" key="7">
    <source>
        <dbReference type="NCBIfam" id="TIGR00652"/>
    </source>
</evidence>
<dbReference type="Pfam" id="PF01678">
    <property type="entry name" value="DAP_epimerase"/>
    <property type="match status" value="2"/>
</dbReference>
<comment type="pathway">
    <text evidence="6">Amino-acid biosynthesis; L-lysine biosynthesis via DAP pathway; DL-2,6-diaminopimelate from LL-2,6-diaminopimelate: step 1/1.</text>
</comment>
<name>Q1YSU8_9GAMM</name>
<feature type="site" description="Could be important to modulate the pK values of the two catalytic cysteine residues" evidence="6">
    <location>
        <position position="159"/>
    </location>
</feature>
<organism evidence="8 9">
    <name type="scientific">gamma proteobacterium HTCC2207</name>
    <dbReference type="NCBI Taxonomy" id="314287"/>
    <lineage>
        <taxon>Bacteria</taxon>
        <taxon>Pseudomonadati</taxon>
        <taxon>Pseudomonadota</taxon>
        <taxon>Gammaproteobacteria</taxon>
        <taxon>Cellvibrionales</taxon>
        <taxon>Porticoccaceae</taxon>
        <taxon>SAR92 clade</taxon>
    </lineage>
</organism>
<dbReference type="HOGENOM" id="CLU_053306_1_1_6"/>
<keyword evidence="4 6" id="KW-0457">Lysine biosynthesis</keyword>
<dbReference type="NCBIfam" id="TIGR00652">
    <property type="entry name" value="DapF"/>
    <property type="match status" value="1"/>
</dbReference>
<feature type="binding site" evidence="6">
    <location>
        <position position="11"/>
    </location>
    <ligand>
        <name>substrate</name>
    </ligand>
</feature>
<dbReference type="Proteomes" id="UP000005555">
    <property type="component" value="Unassembled WGS sequence"/>
</dbReference>
<accession>Q1YSU8</accession>
<feature type="site" description="Could be important to modulate the pK values of the two catalytic cysteine residues" evidence="6">
    <location>
        <position position="208"/>
    </location>
</feature>
<evidence type="ECO:0000256" key="3">
    <source>
        <dbReference type="ARBA" id="ARBA00022605"/>
    </source>
</evidence>
<evidence type="ECO:0000313" key="8">
    <source>
        <dbReference type="EMBL" id="EAS47108.1"/>
    </source>
</evidence>
<gene>
    <name evidence="6" type="primary">dapF</name>
    <name evidence="8" type="ORF">GB2207_10843</name>
</gene>
<comment type="subunit">
    <text evidence="6">Homodimer.</text>
</comment>
<evidence type="ECO:0000256" key="6">
    <source>
        <dbReference type="HAMAP-Rule" id="MF_00197"/>
    </source>
</evidence>
<proteinExistence type="inferred from homology"/>
<evidence type="ECO:0000256" key="1">
    <source>
        <dbReference type="ARBA" id="ARBA00010219"/>
    </source>
</evidence>
<reference evidence="8 9" key="1">
    <citation type="submission" date="2006-03" db="EMBL/GenBank/DDBJ databases">
        <authorList>
            <person name="Giovannoni S.J."/>
            <person name="Cho J.-C."/>
            <person name="Ferriera S."/>
            <person name="Johnson J."/>
            <person name="Kravitz S."/>
            <person name="Halpern A."/>
            <person name="Remington K."/>
            <person name="Beeson K."/>
            <person name="Tran B."/>
            <person name="Rogers Y.-H."/>
            <person name="Friedman R."/>
            <person name="Venter J.C."/>
        </authorList>
    </citation>
    <scope>NUCLEOTIDE SEQUENCE [LARGE SCALE GENOMIC DNA]</scope>
    <source>
        <strain evidence="8 9">HTCC2207</strain>
    </source>
</reference>
<dbReference type="HAMAP" id="MF_00197">
    <property type="entry name" value="DAP_epimerase"/>
    <property type="match status" value="1"/>
</dbReference>
<dbReference type="PANTHER" id="PTHR31689:SF0">
    <property type="entry name" value="DIAMINOPIMELATE EPIMERASE"/>
    <property type="match status" value="1"/>
</dbReference>
<dbReference type="FunFam" id="3.10.310.10:FF:000001">
    <property type="entry name" value="Diaminopimelate epimerase"/>
    <property type="match status" value="1"/>
</dbReference>
<feature type="binding site" evidence="6">
    <location>
        <begin position="74"/>
        <end position="75"/>
    </location>
    <ligand>
        <name>substrate</name>
    </ligand>
</feature>
<dbReference type="GO" id="GO:0008837">
    <property type="term" value="F:diaminopimelate epimerase activity"/>
    <property type="evidence" value="ECO:0007669"/>
    <property type="project" value="UniProtKB-UniRule"/>
</dbReference>
<feature type="binding site" evidence="6">
    <location>
        <position position="44"/>
    </location>
    <ligand>
        <name>substrate</name>
    </ligand>
</feature>